<evidence type="ECO:0000313" key="1">
    <source>
        <dbReference type="EMBL" id="KQH83785.1"/>
    </source>
</evidence>
<name>A0A0Q2M6U0_VIBFU</name>
<dbReference type="Proteomes" id="UP000051221">
    <property type="component" value="Unassembled WGS sequence"/>
</dbReference>
<proteinExistence type="predicted"/>
<gene>
    <name evidence="1" type="ORF">AMR76_20970</name>
</gene>
<accession>A0A0Q2M6U0</accession>
<dbReference type="RefSeq" id="WP_055467110.1">
    <property type="nucleotide sequence ID" value="NZ_LKHS01000028.1"/>
</dbReference>
<keyword evidence="2" id="KW-1185">Reference proteome</keyword>
<dbReference type="EMBL" id="LKHS01000028">
    <property type="protein sequence ID" value="KQH83785.1"/>
    <property type="molecule type" value="Genomic_DNA"/>
</dbReference>
<organism evidence="1 2">
    <name type="scientific">Vibrio furnissii</name>
    <dbReference type="NCBI Taxonomy" id="29494"/>
    <lineage>
        <taxon>Bacteria</taxon>
        <taxon>Pseudomonadati</taxon>
        <taxon>Pseudomonadota</taxon>
        <taxon>Gammaproteobacteria</taxon>
        <taxon>Vibrionales</taxon>
        <taxon>Vibrionaceae</taxon>
        <taxon>Vibrio</taxon>
    </lineage>
</organism>
<comment type="caution">
    <text evidence="1">The sequence shown here is derived from an EMBL/GenBank/DDBJ whole genome shotgun (WGS) entry which is preliminary data.</text>
</comment>
<evidence type="ECO:0000313" key="2">
    <source>
        <dbReference type="Proteomes" id="UP000051221"/>
    </source>
</evidence>
<dbReference type="AlphaFoldDB" id="A0A0Q2M6U0"/>
<sequence length="277" mass="32248">MDHVMAKIKGLRKKPYRKLISNSGLFDTVQIDVNTCVPYDPDHNLDEDSWFKVENFSQRGYCLDILKSHFDSKNYDDMTKDQFGKINCIFSVQNGDFYFQKVTTSIFIRRKTVSFGEVAKIEQGGNRLVINEKPDAIYFVQSDTLIFINLATISSIFKGIDILYKEATDQEVEQFLNEDFIELSADYSLDKVSKPNRKRVALAMDTLDAMEPNERDQMLSYIHSYCDQKLRFDADNGKFEIKTDDELKYLLYGIEQRFYTTPLSHERRLANSVQSMD</sequence>
<protein>
    <submittedName>
        <fullName evidence="1">ATP F0F1 synthase synthase</fullName>
    </submittedName>
</protein>
<dbReference type="InParanoid" id="A0A0Q2M6U0"/>
<reference evidence="1 2" key="1">
    <citation type="submission" date="2015-08" db="EMBL/GenBank/DDBJ databases">
        <title>Antibacterial properties of a collection of Vibrionaceae strains.</title>
        <authorList>
            <person name="Giubergia S."/>
        </authorList>
    </citation>
    <scope>NUCLEOTIDE SEQUENCE [LARGE SCALE GENOMIC DNA]</scope>
    <source>
        <strain evidence="1 2">S0821</strain>
    </source>
</reference>